<keyword evidence="1" id="KW-1133">Transmembrane helix</keyword>
<name>A0A558CWR2_9GAMM</name>
<evidence type="ECO:0000313" key="3">
    <source>
        <dbReference type="Proteomes" id="UP000317355"/>
    </source>
</evidence>
<evidence type="ECO:0000313" key="2">
    <source>
        <dbReference type="EMBL" id="TVT53163.1"/>
    </source>
</evidence>
<comment type="caution">
    <text evidence="2">The sequence shown here is derived from an EMBL/GenBank/DDBJ whole genome shotgun (WGS) entry which is preliminary data.</text>
</comment>
<dbReference type="Pfam" id="PF14106">
    <property type="entry name" value="DUF4279"/>
    <property type="match status" value="1"/>
</dbReference>
<dbReference type="InterPro" id="IPR025459">
    <property type="entry name" value="DUF4279"/>
</dbReference>
<sequence>MSCSIDDNVALLLTRAGYGMILVLLVSFCLYDINARHIHHHNEGNILASNQARAYFTLSGYHFNPDDITRLIGIQPTSINAAGAASGLDKPVISSWELSTDTITDDVDVYDLTGKLIKQVEPAKEKILQVIKSHNLSPRIGVVLVLSIDKAESAPDVGFGARTIRFLADIGAFINVDYQLAERI</sequence>
<reference evidence="2 3" key="1">
    <citation type="submission" date="2019-07" db="EMBL/GenBank/DDBJ databases">
        <title>The pathways for chlorine oxyanion respiration interact through the shared metabolite chlorate.</title>
        <authorList>
            <person name="Barnum T.P."/>
            <person name="Cheng Y."/>
            <person name="Hill K.A."/>
            <person name="Lucas L.N."/>
            <person name="Carlson H.K."/>
            <person name="Coates J.D."/>
        </authorList>
    </citation>
    <scope>NUCLEOTIDE SEQUENCE [LARGE SCALE GENOMIC DNA]</scope>
    <source>
        <strain evidence="2">BK-3</strain>
    </source>
</reference>
<proteinExistence type="predicted"/>
<accession>A0A558CWR2</accession>
<organism evidence="2 3">
    <name type="scientific">Sedimenticola thiotaurini</name>
    <dbReference type="NCBI Taxonomy" id="1543721"/>
    <lineage>
        <taxon>Bacteria</taxon>
        <taxon>Pseudomonadati</taxon>
        <taxon>Pseudomonadota</taxon>
        <taxon>Gammaproteobacteria</taxon>
        <taxon>Chromatiales</taxon>
        <taxon>Sedimenticolaceae</taxon>
        <taxon>Sedimenticola</taxon>
    </lineage>
</organism>
<gene>
    <name evidence="2" type="ORF">FHK82_12300</name>
</gene>
<dbReference type="Proteomes" id="UP000317355">
    <property type="component" value="Unassembled WGS sequence"/>
</dbReference>
<feature type="transmembrane region" description="Helical" evidence="1">
    <location>
        <begin position="12"/>
        <end position="31"/>
    </location>
</feature>
<keyword evidence="1" id="KW-0812">Transmembrane</keyword>
<keyword evidence="1" id="KW-0472">Membrane</keyword>
<evidence type="ECO:0000256" key="1">
    <source>
        <dbReference type="SAM" id="Phobius"/>
    </source>
</evidence>
<dbReference type="AlphaFoldDB" id="A0A558CWR2"/>
<dbReference type="EMBL" id="VMRY01000060">
    <property type="protein sequence ID" value="TVT53163.1"/>
    <property type="molecule type" value="Genomic_DNA"/>
</dbReference>
<protein>
    <submittedName>
        <fullName evidence="2">DUF4279 domain-containing protein</fullName>
    </submittedName>
</protein>